<dbReference type="WBParaSite" id="SSTP_0000007400.1">
    <property type="protein sequence ID" value="SSTP_0000007400.1"/>
    <property type="gene ID" value="SSTP_0000007400"/>
</dbReference>
<dbReference type="PANTHER" id="PTHR10223:SF0">
    <property type="entry name" value="26S PROTEASOME NON-ATPASE REGULATORY SUBUNIT 4"/>
    <property type="match status" value="1"/>
</dbReference>
<dbReference type="STRING" id="6248.A0A0K0DS66"/>
<evidence type="ECO:0000313" key="6">
    <source>
        <dbReference type="WBParaSite" id="SSTP_0000007400.1"/>
    </source>
</evidence>
<dbReference type="GO" id="GO:0008540">
    <property type="term" value="C:proteasome regulatory particle, base subcomplex"/>
    <property type="evidence" value="ECO:0007669"/>
    <property type="project" value="TreeGrafter"/>
</dbReference>
<keyword evidence="3" id="KW-0647">Proteasome</keyword>
<dbReference type="InterPro" id="IPR003903">
    <property type="entry name" value="UIM_dom"/>
</dbReference>
<protein>
    <recommendedName>
        <fullName evidence="2">26S proteasome non-ATPase regulatory subunit 4</fullName>
    </recommendedName>
</protein>
<dbReference type="Gene3D" id="6.10.300.40">
    <property type="match status" value="2"/>
</dbReference>
<dbReference type="AlphaFoldDB" id="A0A0K0DS66"/>
<dbReference type="SUPFAM" id="SSF53300">
    <property type="entry name" value="vWA-like"/>
    <property type="match status" value="1"/>
</dbReference>
<dbReference type="Pfam" id="PF23625">
    <property type="entry name" value="UIM_2"/>
    <property type="match status" value="1"/>
</dbReference>
<dbReference type="SMART" id="SM00327">
    <property type="entry name" value="VWA"/>
    <property type="match status" value="1"/>
</dbReference>
<feature type="region of interest" description="Disordered" evidence="4">
    <location>
        <begin position="280"/>
        <end position="301"/>
    </location>
</feature>
<dbReference type="GO" id="GO:0043161">
    <property type="term" value="P:proteasome-mediated ubiquitin-dependent protein catabolic process"/>
    <property type="evidence" value="ECO:0007669"/>
    <property type="project" value="TreeGrafter"/>
</dbReference>
<dbReference type="Pfam" id="PF13519">
    <property type="entry name" value="VWA_2"/>
    <property type="match status" value="1"/>
</dbReference>
<accession>A0A0K0DS66</accession>
<evidence type="ECO:0000256" key="4">
    <source>
        <dbReference type="SAM" id="MobiDB-lite"/>
    </source>
</evidence>
<dbReference type="FunFam" id="3.40.50.410:FF:000005">
    <property type="entry name" value="26S proteasome non-ATPase regulatory subunit 4"/>
    <property type="match status" value="1"/>
</dbReference>
<dbReference type="InterPro" id="IPR002035">
    <property type="entry name" value="VWF_A"/>
</dbReference>
<dbReference type="GO" id="GO:0031593">
    <property type="term" value="F:polyubiquitin modification-dependent protein binding"/>
    <property type="evidence" value="ECO:0007669"/>
    <property type="project" value="TreeGrafter"/>
</dbReference>
<organism evidence="6">
    <name type="scientific">Strongyloides stercoralis</name>
    <name type="common">Threadworm</name>
    <dbReference type="NCBI Taxonomy" id="6248"/>
    <lineage>
        <taxon>Eukaryota</taxon>
        <taxon>Metazoa</taxon>
        <taxon>Ecdysozoa</taxon>
        <taxon>Nematoda</taxon>
        <taxon>Chromadorea</taxon>
        <taxon>Rhabditida</taxon>
        <taxon>Tylenchina</taxon>
        <taxon>Panagrolaimomorpha</taxon>
        <taxon>Strongyloidoidea</taxon>
        <taxon>Strongyloididae</taxon>
        <taxon>Strongyloides</taxon>
    </lineage>
</organism>
<dbReference type="Gene3D" id="3.40.50.410">
    <property type="entry name" value="von Willebrand factor, type A domain"/>
    <property type="match status" value="1"/>
</dbReference>
<comment type="similarity">
    <text evidence="1">Belongs to the proteasome subunit S5A family.</text>
</comment>
<dbReference type="InterPro" id="IPR036465">
    <property type="entry name" value="vWFA_dom_sf"/>
</dbReference>
<reference evidence="6" key="1">
    <citation type="submission" date="2015-08" db="UniProtKB">
        <authorList>
            <consortium name="WormBaseParasite"/>
        </authorList>
    </citation>
    <scope>IDENTIFICATION</scope>
</reference>
<dbReference type="PROSITE" id="PS50234">
    <property type="entry name" value="VWFA"/>
    <property type="match status" value="1"/>
</dbReference>
<feature type="region of interest" description="Disordered" evidence="4">
    <location>
        <begin position="228"/>
        <end position="255"/>
    </location>
</feature>
<evidence type="ECO:0000256" key="3">
    <source>
        <dbReference type="ARBA" id="ARBA00022942"/>
    </source>
</evidence>
<dbReference type="GO" id="GO:0005634">
    <property type="term" value="C:nucleus"/>
    <property type="evidence" value="ECO:0007669"/>
    <property type="project" value="TreeGrafter"/>
</dbReference>
<dbReference type="Gene3D" id="6.10.250.380">
    <property type="match status" value="1"/>
</dbReference>
<dbReference type="InterPro" id="IPR027040">
    <property type="entry name" value="PSMD4"/>
</dbReference>
<evidence type="ECO:0000256" key="2">
    <source>
        <dbReference type="ARBA" id="ARBA00014934"/>
    </source>
</evidence>
<dbReference type="GO" id="GO:0005829">
    <property type="term" value="C:cytosol"/>
    <property type="evidence" value="ECO:0007669"/>
    <property type="project" value="TreeGrafter"/>
</dbReference>
<feature type="compositionally biased region" description="Basic and acidic residues" evidence="4">
    <location>
        <begin position="280"/>
        <end position="293"/>
    </location>
</feature>
<proteinExistence type="inferred from homology"/>
<feature type="domain" description="VWFA" evidence="5">
    <location>
        <begin position="5"/>
        <end position="189"/>
    </location>
</feature>
<dbReference type="PANTHER" id="PTHR10223">
    <property type="entry name" value="26S PROTEASOME NON-ATPASE REGULATORY SUBUNIT 4"/>
    <property type="match status" value="1"/>
</dbReference>
<dbReference type="PROSITE" id="PS50330">
    <property type="entry name" value="UIM"/>
    <property type="match status" value="3"/>
</dbReference>
<dbReference type="SMART" id="SM00726">
    <property type="entry name" value="UIM"/>
    <property type="match status" value="3"/>
</dbReference>
<evidence type="ECO:0000259" key="5">
    <source>
        <dbReference type="PROSITE" id="PS50234"/>
    </source>
</evidence>
<name>A0A0K0DS66_STRER</name>
<sequence length="381" mass="42585">MVQESTMICLDNSAWMRNGDYRPTRFQCQKDAISLLFQCKTRSNPENAVGLLTMADDVRVRSTMTQDDRKLFIKLHEVEIENVSKVVPAIRTAHLALKHRPNKNHKMRIIVFVGSPIEDINNSDLIKLAKKLKKEKVNVDIVCFGEAAEKNNEMFEQFIETLNGKEGKGSNMVIATNGLLTEAIASSAICMNEDGSGGNLINTGSGFEFGIDDADDPDLALALRVSLEEQRQKQRTETANTEEVEKMETSNEKPSAPDVAFMTEEEQLAWALKMSMADADKPAEAESAPKLEEVTPTEDVEVKEEAMETEDFNNLMSDPDYLRELVSTLDGVDASQIESAITGSDPSVQLEFMTEEEQIEWAIRQSMNQSDDKKKTDDKES</sequence>
<dbReference type="Pfam" id="PF02809">
    <property type="entry name" value="UIM"/>
    <property type="match status" value="2"/>
</dbReference>
<evidence type="ECO:0000256" key="1">
    <source>
        <dbReference type="ARBA" id="ARBA00005574"/>
    </source>
</evidence>